<keyword evidence="3" id="KW-1185">Reference proteome</keyword>
<feature type="domain" description="NB-ARC" evidence="1">
    <location>
        <begin position="89"/>
        <end position="224"/>
    </location>
</feature>
<dbReference type="Proteomes" id="UP000295680">
    <property type="component" value="Unassembled WGS sequence"/>
</dbReference>
<dbReference type="RefSeq" id="WP_132123867.1">
    <property type="nucleotide sequence ID" value="NZ_SLWS01000011.1"/>
</dbReference>
<dbReference type="Pfam" id="PF13374">
    <property type="entry name" value="TPR_10"/>
    <property type="match status" value="1"/>
</dbReference>
<dbReference type="SUPFAM" id="SSF48452">
    <property type="entry name" value="TPR-like"/>
    <property type="match status" value="1"/>
</dbReference>
<comment type="caution">
    <text evidence="2">The sequence shown here is derived from an EMBL/GenBank/DDBJ whole genome shotgun (WGS) entry which is preliminary data.</text>
</comment>
<dbReference type="SMART" id="SM00028">
    <property type="entry name" value="TPR"/>
    <property type="match status" value="5"/>
</dbReference>
<sequence>MPSSAFSKELERLLAVRGLSWRKLSVLVGYTPGWLSKIKNGVPPSADLARRCDEVLEAGGQLVALASVRAVRPAQMPASTASFVGRRAELARIAQALVVSGEPGTLRAVTVEGPPGVGKTALALRAARDVATRFADGHLYVDLHGHSSGVPVEPGQALEEFLRALGVPAGEIPVGLAHRAALFRSVLSERHVLVVLDNAASFRQIEHLLPGASGCAVVVTSRNRLSGLSIRTDAARVVLGPLTSCESTDLLHTVIGTDRATAEATALADLARRCAYLPLALRIAADHVITHPDRSVSDLIEDLATDGHLEVLSADEATAVRKVFSWSYRTLDAPTARMFRLISLHPGPTISVPAAAALTGLTVGKARPLVDALVRAHLIEPIARDRYRVHDLLRFYGSERAQHEDADRAEAIRRLTDWYLHTAAAANESMTPFRVHVLKLEEPSVQLSVQPQSFQDSMAAMRWCDTELLNFVPISRLAAAHSLPATVWRLPIALFDYLLLRKPWGVWVTTHELGHSAAVSLGDSHAAAWVQTNLAVACRWLRDFERSERLYAEAMAVRVDIGDLHGQAWVLEGLAALAMDRGQVEQARDHAERGLEIFAALGDREGQAAALVALSEVHLSSADLDPALTAAEEALRMCEDMADLYGQGRKLVKVADVHAALGHPTEALSYVDRSLAVRRRAGDQWGQADSLTRQGDILRDLDRVPEARDSWRTALELYQDLADPRAADLRTRLLAHDQSAP</sequence>
<dbReference type="AlphaFoldDB" id="A0A4R2J8N1"/>
<dbReference type="InterPro" id="IPR002182">
    <property type="entry name" value="NB-ARC"/>
</dbReference>
<reference evidence="2 3" key="1">
    <citation type="submission" date="2019-03" db="EMBL/GenBank/DDBJ databases">
        <title>Genomic Encyclopedia of Type Strains, Phase IV (KMG-IV): sequencing the most valuable type-strain genomes for metagenomic binning, comparative biology and taxonomic classification.</title>
        <authorList>
            <person name="Goeker M."/>
        </authorList>
    </citation>
    <scope>NUCLEOTIDE SEQUENCE [LARGE SCALE GENOMIC DNA]</scope>
    <source>
        <strain evidence="2 3">DSM 45934</strain>
    </source>
</reference>
<dbReference type="InterPro" id="IPR011990">
    <property type="entry name" value="TPR-like_helical_dom_sf"/>
</dbReference>
<dbReference type="PANTHER" id="PTHR47691">
    <property type="entry name" value="REGULATOR-RELATED"/>
    <property type="match status" value="1"/>
</dbReference>
<dbReference type="PRINTS" id="PR00364">
    <property type="entry name" value="DISEASERSIST"/>
</dbReference>
<dbReference type="OrthoDB" id="581105at2"/>
<accession>A0A4R2J8N1</accession>
<protein>
    <submittedName>
        <fullName evidence="2">Tetratricopeptide repeat protein</fullName>
    </submittedName>
</protein>
<dbReference type="Gene3D" id="1.25.40.10">
    <property type="entry name" value="Tetratricopeptide repeat domain"/>
    <property type="match status" value="2"/>
</dbReference>
<dbReference type="Pfam" id="PF00931">
    <property type="entry name" value="NB-ARC"/>
    <property type="match status" value="1"/>
</dbReference>
<dbReference type="Gene3D" id="3.40.50.300">
    <property type="entry name" value="P-loop containing nucleotide triphosphate hydrolases"/>
    <property type="match status" value="1"/>
</dbReference>
<evidence type="ECO:0000313" key="2">
    <source>
        <dbReference type="EMBL" id="TCO52898.1"/>
    </source>
</evidence>
<dbReference type="SUPFAM" id="SSF52540">
    <property type="entry name" value="P-loop containing nucleoside triphosphate hydrolases"/>
    <property type="match status" value="1"/>
</dbReference>
<dbReference type="InterPro" id="IPR019734">
    <property type="entry name" value="TPR_rpt"/>
</dbReference>
<gene>
    <name evidence="2" type="ORF">EV192_11192</name>
</gene>
<dbReference type="PANTHER" id="PTHR47691:SF3">
    <property type="entry name" value="HTH-TYPE TRANSCRIPTIONAL REGULATOR RV0890C-RELATED"/>
    <property type="match status" value="1"/>
</dbReference>
<dbReference type="EMBL" id="SLWS01000011">
    <property type="protein sequence ID" value="TCO52898.1"/>
    <property type="molecule type" value="Genomic_DNA"/>
</dbReference>
<proteinExistence type="predicted"/>
<dbReference type="GO" id="GO:0043531">
    <property type="term" value="F:ADP binding"/>
    <property type="evidence" value="ECO:0007669"/>
    <property type="project" value="InterPro"/>
</dbReference>
<dbReference type="InterPro" id="IPR027417">
    <property type="entry name" value="P-loop_NTPase"/>
</dbReference>
<evidence type="ECO:0000259" key="1">
    <source>
        <dbReference type="Pfam" id="PF00931"/>
    </source>
</evidence>
<name>A0A4R2J8N1_9PSEU</name>
<dbReference type="Pfam" id="PF13424">
    <property type="entry name" value="TPR_12"/>
    <property type="match status" value="2"/>
</dbReference>
<evidence type="ECO:0000313" key="3">
    <source>
        <dbReference type="Proteomes" id="UP000295680"/>
    </source>
</evidence>
<organism evidence="2 3">
    <name type="scientific">Actinocrispum wychmicini</name>
    <dbReference type="NCBI Taxonomy" id="1213861"/>
    <lineage>
        <taxon>Bacteria</taxon>
        <taxon>Bacillati</taxon>
        <taxon>Actinomycetota</taxon>
        <taxon>Actinomycetes</taxon>
        <taxon>Pseudonocardiales</taxon>
        <taxon>Pseudonocardiaceae</taxon>
        <taxon>Actinocrispum</taxon>
    </lineage>
</organism>